<dbReference type="RefSeq" id="WP_340236040.1">
    <property type="nucleotide sequence ID" value="NZ_JBBEWC010000005.1"/>
</dbReference>
<dbReference type="PROSITE" id="PS50995">
    <property type="entry name" value="HTH_MARR_2"/>
    <property type="match status" value="1"/>
</dbReference>
<dbReference type="InterPro" id="IPR036390">
    <property type="entry name" value="WH_DNA-bd_sf"/>
</dbReference>
<feature type="domain" description="HTH marR-type" evidence="8">
    <location>
        <begin position="8"/>
        <end position="138"/>
    </location>
</feature>
<evidence type="ECO:0000256" key="6">
    <source>
        <dbReference type="ARBA" id="ARBA00047188"/>
    </source>
</evidence>
<proteinExistence type="inferred from homology"/>
<dbReference type="PRINTS" id="PR00598">
    <property type="entry name" value="HTHMARR"/>
</dbReference>
<evidence type="ECO:0000256" key="3">
    <source>
        <dbReference type="ARBA" id="ARBA00023125"/>
    </source>
</evidence>
<keyword evidence="2" id="KW-0805">Transcription regulation</keyword>
<sequence length="143" mass="16465">MTDTLKLKNQVCFPVYALAREIMNHYRPILDEIDLTYPQYLAMMVLWEEETQTVNQLGEKLLLDSGTLTPLLKRLEQKGFVSRTRSTSDERVVLVTLTEKGRGLYTKASCVPEQFVASLNISMEEIIQLKTITDKILNQQIKK</sequence>
<evidence type="ECO:0000313" key="10">
    <source>
        <dbReference type="Proteomes" id="UP001597510"/>
    </source>
</evidence>
<dbReference type="InterPro" id="IPR000835">
    <property type="entry name" value="HTH_MarR-typ"/>
</dbReference>
<dbReference type="InterPro" id="IPR055166">
    <property type="entry name" value="Transc_reg_Sar_Rot_HTH"/>
</dbReference>
<dbReference type="SUPFAM" id="SSF46785">
    <property type="entry name" value="Winged helix' DNA-binding domain"/>
    <property type="match status" value="1"/>
</dbReference>
<evidence type="ECO:0000259" key="8">
    <source>
        <dbReference type="PROSITE" id="PS50995"/>
    </source>
</evidence>
<comment type="similarity">
    <text evidence="5">Belongs to the SarZ family.</text>
</comment>
<comment type="subcellular location">
    <subcellularLocation>
        <location evidence="1">Cytoplasm</location>
    </subcellularLocation>
</comment>
<evidence type="ECO:0000256" key="5">
    <source>
        <dbReference type="ARBA" id="ARBA00046337"/>
    </source>
</evidence>
<keyword evidence="4" id="KW-0804">Transcription</keyword>
<organism evidence="9 10">
    <name type="scientific">Emticicia soli</name>
    <dbReference type="NCBI Taxonomy" id="2027878"/>
    <lineage>
        <taxon>Bacteria</taxon>
        <taxon>Pseudomonadati</taxon>
        <taxon>Bacteroidota</taxon>
        <taxon>Cytophagia</taxon>
        <taxon>Cytophagales</taxon>
        <taxon>Leadbetterellaceae</taxon>
        <taxon>Emticicia</taxon>
    </lineage>
</organism>
<reference evidence="10" key="1">
    <citation type="journal article" date="2019" name="Int. J. Syst. Evol. Microbiol.">
        <title>The Global Catalogue of Microorganisms (GCM) 10K type strain sequencing project: providing services to taxonomists for standard genome sequencing and annotation.</title>
        <authorList>
            <consortium name="The Broad Institute Genomics Platform"/>
            <consortium name="The Broad Institute Genome Sequencing Center for Infectious Disease"/>
            <person name="Wu L."/>
            <person name="Ma J."/>
        </authorList>
    </citation>
    <scope>NUCLEOTIDE SEQUENCE [LARGE SCALE GENOMIC DNA]</scope>
    <source>
        <strain evidence="10">KCTC 52344</strain>
    </source>
</reference>
<keyword evidence="3" id="KW-0238">DNA-binding</keyword>
<dbReference type="InterPro" id="IPR036388">
    <property type="entry name" value="WH-like_DNA-bd_sf"/>
</dbReference>
<dbReference type="Pfam" id="PF22381">
    <property type="entry name" value="Staph_reg_Sar_Rot"/>
    <property type="match status" value="1"/>
</dbReference>
<dbReference type="Gene3D" id="1.10.10.10">
    <property type="entry name" value="Winged helix-like DNA-binding domain superfamily/Winged helix DNA-binding domain"/>
    <property type="match status" value="1"/>
</dbReference>
<evidence type="ECO:0000256" key="7">
    <source>
        <dbReference type="ARBA" id="ARBA00047207"/>
    </source>
</evidence>
<evidence type="ECO:0000313" key="9">
    <source>
        <dbReference type="EMBL" id="MFD2521765.1"/>
    </source>
</evidence>
<gene>
    <name evidence="9" type="ORF">ACFSR2_12785</name>
</gene>
<dbReference type="PANTHER" id="PTHR42756">
    <property type="entry name" value="TRANSCRIPTIONAL REGULATOR, MARR"/>
    <property type="match status" value="1"/>
</dbReference>
<name>A0ABW5JAL4_9BACT</name>
<protein>
    <recommendedName>
        <fullName evidence="6">HTH-type transcriptional regulator SarZ</fullName>
    </recommendedName>
    <alternativeName>
        <fullName evidence="7">Staphylococcal accessory regulator Z</fullName>
    </alternativeName>
</protein>
<evidence type="ECO:0000256" key="4">
    <source>
        <dbReference type="ARBA" id="ARBA00023163"/>
    </source>
</evidence>
<comment type="caution">
    <text evidence="9">The sequence shown here is derived from an EMBL/GenBank/DDBJ whole genome shotgun (WGS) entry which is preliminary data.</text>
</comment>
<dbReference type="EMBL" id="JBHULC010000011">
    <property type="protein sequence ID" value="MFD2521765.1"/>
    <property type="molecule type" value="Genomic_DNA"/>
</dbReference>
<dbReference type="Proteomes" id="UP001597510">
    <property type="component" value="Unassembled WGS sequence"/>
</dbReference>
<evidence type="ECO:0000256" key="2">
    <source>
        <dbReference type="ARBA" id="ARBA00023015"/>
    </source>
</evidence>
<evidence type="ECO:0000256" key="1">
    <source>
        <dbReference type="ARBA" id="ARBA00004496"/>
    </source>
</evidence>
<dbReference type="SMART" id="SM00347">
    <property type="entry name" value="HTH_MARR"/>
    <property type="match status" value="1"/>
</dbReference>
<dbReference type="PANTHER" id="PTHR42756:SF1">
    <property type="entry name" value="TRANSCRIPTIONAL REPRESSOR OF EMRAB OPERON"/>
    <property type="match status" value="1"/>
</dbReference>
<keyword evidence="10" id="KW-1185">Reference proteome</keyword>
<accession>A0ABW5JAL4</accession>